<sequence>MPFIYLPRRNSLPCFQPSLSPRSQQSYLPREYRFENEVGNLTIIRIISEKKIRSKLWSHCKRAKSSAHAIFDEEPFTKNTVKEYAQVPGPRPLPFLGNTWRFIPLVGNYKISEIHEISKNLYQKYGEIVKIEKLLGRADMVFLYDPAEIEKVFRSEDALPFRPSMPSLDYYKHVLRKDFFAGIGGVIATHGEKWHKFRSKVQQSMLQPKTAKMYISPISETADEFVERIAMIRDASNTVPDDFLNEIHKWSLESIAKIALDIKLGCLKDPLPETQELIDSINTFFKSVVILELKVPFWKVFNTPTWQAFIQSLDSIIRISSKHTEAALDRLKSHPDKEREPSLLERVLAQNQDDPRIATILALDMFLVGIDTTTGAIASILYQLSQNQDAQERLSEEANSVLKNGPLTSASFEEFTFLKACIKETLRLRPVVLGNGRSLTKDTEICGYNIPKGTQIVFQHYMISNSDKFFDDAAKFKPERWLQKNNHYHPFATLPFGFGKRMCLGRRFADLEMQTLIAKIVAKYRVEYNDGKLEYKVQPMFMPCGPLKFTFIDRNRH</sequence>
<evidence type="ECO:0000313" key="13">
    <source>
        <dbReference type="EMBL" id="CAB0009536.1"/>
    </source>
</evidence>
<gene>
    <name evidence="13" type="ORF">NTEN_LOCUS14676</name>
</gene>
<dbReference type="EMBL" id="CADCXU010021827">
    <property type="protein sequence ID" value="CAB0009536.1"/>
    <property type="molecule type" value="Genomic_DNA"/>
</dbReference>
<dbReference type="PROSITE" id="PS00086">
    <property type="entry name" value="CYTOCHROME_P450"/>
    <property type="match status" value="1"/>
</dbReference>
<dbReference type="Pfam" id="PF00067">
    <property type="entry name" value="p450"/>
    <property type="match status" value="1"/>
</dbReference>
<reference evidence="13 14" key="1">
    <citation type="submission" date="2020-02" db="EMBL/GenBank/DDBJ databases">
        <authorList>
            <person name="Ferguson B K."/>
        </authorList>
    </citation>
    <scope>NUCLEOTIDE SEQUENCE [LARGE SCALE GENOMIC DNA]</scope>
</reference>
<dbReference type="GO" id="GO:0016705">
    <property type="term" value="F:oxidoreductase activity, acting on paired donors, with incorporation or reduction of molecular oxygen"/>
    <property type="evidence" value="ECO:0007669"/>
    <property type="project" value="InterPro"/>
</dbReference>
<evidence type="ECO:0000256" key="4">
    <source>
        <dbReference type="ARBA" id="ARBA00004406"/>
    </source>
</evidence>
<dbReference type="GO" id="GO:0020037">
    <property type="term" value="F:heme binding"/>
    <property type="evidence" value="ECO:0007669"/>
    <property type="project" value="InterPro"/>
</dbReference>
<accession>A0A6H5H7H2</accession>
<keyword evidence="6 11" id="KW-0349">Heme</keyword>
<dbReference type="CDD" id="cd11054">
    <property type="entry name" value="CYP24A1-like"/>
    <property type="match status" value="1"/>
</dbReference>
<evidence type="ECO:0000313" key="14">
    <source>
        <dbReference type="Proteomes" id="UP000479000"/>
    </source>
</evidence>
<dbReference type="SUPFAM" id="SSF48264">
    <property type="entry name" value="Cytochrome P450"/>
    <property type="match status" value="1"/>
</dbReference>
<feature type="binding site" description="axial binding residue" evidence="11">
    <location>
        <position position="503"/>
    </location>
    <ligand>
        <name>heme</name>
        <dbReference type="ChEBI" id="CHEBI:30413"/>
    </ligand>
    <ligandPart>
        <name>Fe</name>
        <dbReference type="ChEBI" id="CHEBI:18248"/>
    </ligandPart>
</feature>
<organism evidence="13 14">
    <name type="scientific">Nesidiocoris tenuis</name>
    <dbReference type="NCBI Taxonomy" id="355587"/>
    <lineage>
        <taxon>Eukaryota</taxon>
        <taxon>Metazoa</taxon>
        <taxon>Ecdysozoa</taxon>
        <taxon>Arthropoda</taxon>
        <taxon>Hexapoda</taxon>
        <taxon>Insecta</taxon>
        <taxon>Pterygota</taxon>
        <taxon>Neoptera</taxon>
        <taxon>Paraneoptera</taxon>
        <taxon>Hemiptera</taxon>
        <taxon>Heteroptera</taxon>
        <taxon>Panheteroptera</taxon>
        <taxon>Cimicomorpha</taxon>
        <taxon>Miridae</taxon>
        <taxon>Dicyphina</taxon>
        <taxon>Nesidiocoris</taxon>
    </lineage>
</organism>
<evidence type="ECO:0000256" key="7">
    <source>
        <dbReference type="ARBA" id="ARBA00022723"/>
    </source>
</evidence>
<keyword evidence="9 11" id="KW-0408">Iron</keyword>
<evidence type="ECO:0000256" key="10">
    <source>
        <dbReference type="ARBA" id="ARBA00023033"/>
    </source>
</evidence>
<dbReference type="InterPro" id="IPR036396">
    <property type="entry name" value="Cyt_P450_sf"/>
</dbReference>
<dbReference type="GO" id="GO:0005789">
    <property type="term" value="C:endoplasmic reticulum membrane"/>
    <property type="evidence" value="ECO:0007669"/>
    <property type="project" value="UniProtKB-SubCell"/>
</dbReference>
<dbReference type="PANTHER" id="PTHR24279">
    <property type="entry name" value="CYTOCHROME P450"/>
    <property type="match status" value="1"/>
</dbReference>
<evidence type="ECO:0000256" key="6">
    <source>
        <dbReference type="ARBA" id="ARBA00022617"/>
    </source>
</evidence>
<dbReference type="AlphaFoldDB" id="A0A6H5H7H2"/>
<evidence type="ECO:0000256" key="5">
    <source>
        <dbReference type="ARBA" id="ARBA00010617"/>
    </source>
</evidence>
<name>A0A6H5H7H2_9HEMI</name>
<proteinExistence type="inferred from homology"/>
<comment type="cofactor">
    <cofactor evidence="1 11">
        <name>heme</name>
        <dbReference type="ChEBI" id="CHEBI:30413"/>
    </cofactor>
</comment>
<keyword evidence="14" id="KW-1185">Reference proteome</keyword>
<keyword evidence="8 12" id="KW-0560">Oxidoreductase</keyword>
<comment type="function">
    <text evidence="2">May be involved in the metabolism of insect hormones and in the breakdown of synthetic insecticides.</text>
</comment>
<dbReference type="GO" id="GO:0005506">
    <property type="term" value="F:iron ion binding"/>
    <property type="evidence" value="ECO:0007669"/>
    <property type="project" value="InterPro"/>
</dbReference>
<comment type="subcellular location">
    <subcellularLocation>
        <location evidence="4">Endoplasmic reticulum membrane</location>
        <topology evidence="4">Peripheral membrane protein</topology>
    </subcellularLocation>
    <subcellularLocation>
        <location evidence="3">Microsome membrane</location>
        <topology evidence="3">Peripheral membrane protein</topology>
    </subcellularLocation>
</comment>
<evidence type="ECO:0000256" key="3">
    <source>
        <dbReference type="ARBA" id="ARBA00004174"/>
    </source>
</evidence>
<dbReference type="Proteomes" id="UP000479000">
    <property type="component" value="Unassembled WGS sequence"/>
</dbReference>
<dbReference type="FunFam" id="1.10.630.10:FF:000006">
    <property type="entry name" value="Cytochrome P450 302a1, mitochondrial"/>
    <property type="match status" value="1"/>
</dbReference>
<dbReference type="InterPro" id="IPR050479">
    <property type="entry name" value="CYP11_CYP27_families"/>
</dbReference>
<keyword evidence="10 12" id="KW-0503">Monooxygenase</keyword>
<evidence type="ECO:0000256" key="9">
    <source>
        <dbReference type="ARBA" id="ARBA00023004"/>
    </source>
</evidence>
<dbReference type="PRINTS" id="PR00465">
    <property type="entry name" value="EP450IV"/>
</dbReference>
<dbReference type="Gene3D" id="1.10.630.10">
    <property type="entry name" value="Cytochrome P450"/>
    <property type="match status" value="1"/>
</dbReference>
<dbReference type="InterPro" id="IPR017972">
    <property type="entry name" value="Cyt_P450_CS"/>
</dbReference>
<evidence type="ECO:0008006" key="15">
    <source>
        <dbReference type="Google" id="ProtNLM"/>
    </source>
</evidence>
<evidence type="ECO:0000256" key="1">
    <source>
        <dbReference type="ARBA" id="ARBA00001971"/>
    </source>
</evidence>
<evidence type="ECO:0000256" key="12">
    <source>
        <dbReference type="RuleBase" id="RU000461"/>
    </source>
</evidence>
<dbReference type="PANTHER" id="PTHR24279:SF120">
    <property type="entry name" value="CYTOCHROME P450"/>
    <property type="match status" value="1"/>
</dbReference>
<evidence type="ECO:0000256" key="11">
    <source>
        <dbReference type="PIRSR" id="PIRSR602403-1"/>
    </source>
</evidence>
<comment type="similarity">
    <text evidence="5 12">Belongs to the cytochrome P450 family.</text>
</comment>
<evidence type="ECO:0000256" key="2">
    <source>
        <dbReference type="ARBA" id="ARBA00003690"/>
    </source>
</evidence>
<dbReference type="InterPro" id="IPR002403">
    <property type="entry name" value="Cyt_P450_E_grp-IV"/>
</dbReference>
<keyword evidence="7 11" id="KW-0479">Metal-binding</keyword>
<protein>
    <recommendedName>
        <fullName evidence="15">Cytochrome P450</fullName>
    </recommendedName>
</protein>
<dbReference type="OrthoDB" id="3945418at2759"/>
<dbReference type="PRINTS" id="PR00385">
    <property type="entry name" value="P450"/>
</dbReference>
<evidence type="ECO:0000256" key="8">
    <source>
        <dbReference type="ARBA" id="ARBA00023002"/>
    </source>
</evidence>
<dbReference type="GO" id="GO:0004497">
    <property type="term" value="F:monooxygenase activity"/>
    <property type="evidence" value="ECO:0007669"/>
    <property type="project" value="UniProtKB-KW"/>
</dbReference>
<dbReference type="InterPro" id="IPR001128">
    <property type="entry name" value="Cyt_P450"/>
</dbReference>